<evidence type="ECO:0000313" key="3">
    <source>
        <dbReference type="Proteomes" id="UP000019364"/>
    </source>
</evidence>
<dbReference type="SUPFAM" id="SSF110296">
    <property type="entry name" value="Oligoxyloglucan reducing end-specific cellobiohydrolase"/>
    <property type="match status" value="1"/>
</dbReference>
<dbReference type="PANTHER" id="PTHR47199">
    <property type="entry name" value="PHOTOSYSTEM II STABILITY/ASSEMBLY FACTOR HCF136, CHLOROPLASTIC"/>
    <property type="match status" value="1"/>
</dbReference>
<dbReference type="eggNOG" id="COG4447">
    <property type="taxonomic scope" value="Bacteria"/>
</dbReference>
<evidence type="ECO:0000256" key="1">
    <source>
        <dbReference type="SAM" id="SignalP"/>
    </source>
</evidence>
<protein>
    <recommendedName>
        <fullName evidence="4">Photosynthesis system II assembly factor Ycf48/Hcf136-like domain-containing protein</fullName>
    </recommendedName>
</protein>
<sequence>MIIHKALKRSALTLAALALLVPVSWGTSEGKVAAQASKAPVTCGTGDHGLLQNIQKQHTGSDKEPFQFTDIQFLTAQKGRAAGTGFMIGTSDAGCQWQEIYTGQWQFKQIDFPDNTNGWALATLPGQTTKYLIQTSDGGSHWKKVTNGGIAFDRIDLINKQTAVGYALNTAYRTTNGGLNWVKIKTPANTRYTSFEDLKKGYVLTVVPSGGYTVKKTIDGGLTWRTQLDVKTQPDMTIGGQVYSKGNQVWALMFGGSGMSQVSYSLYGSSDQGGHWKKVISQATAGGGPAPGGGSGVVNQGPAMPGGHPSNMQLAGSSTAFLVGGSPAGGMVGIGRTYDGGKTWKNVKPDINGYDARISFIDGNIGWLAVTSPTKSSIYETMNGGATWNRKFATKEALKP</sequence>
<dbReference type="InterPro" id="IPR015943">
    <property type="entry name" value="WD40/YVTN_repeat-like_dom_sf"/>
</dbReference>
<organism evidence="2 3">
    <name type="scientific">Paenibacillus pini JCM 16418</name>
    <dbReference type="NCBI Taxonomy" id="1236976"/>
    <lineage>
        <taxon>Bacteria</taxon>
        <taxon>Bacillati</taxon>
        <taxon>Bacillota</taxon>
        <taxon>Bacilli</taxon>
        <taxon>Bacillales</taxon>
        <taxon>Paenibacillaceae</taxon>
        <taxon>Paenibacillus</taxon>
    </lineage>
</organism>
<keyword evidence="3" id="KW-1185">Reference proteome</keyword>
<dbReference type="AlphaFoldDB" id="W7Z0H3"/>
<reference evidence="2 3" key="1">
    <citation type="journal article" date="2014" name="Genome Announc.">
        <title>Draft Genome Sequence of Paenibacillus pini JCM 16418T, Isolated from the Rhizosphere of Pine Tree.</title>
        <authorList>
            <person name="Yuki M."/>
            <person name="Oshima K."/>
            <person name="Suda W."/>
            <person name="Oshida Y."/>
            <person name="Kitamura K."/>
            <person name="Iida Y."/>
            <person name="Hattori M."/>
            <person name="Ohkuma M."/>
        </authorList>
    </citation>
    <scope>NUCLEOTIDE SEQUENCE [LARGE SCALE GENOMIC DNA]</scope>
    <source>
        <strain evidence="2 3">JCM 16418</strain>
    </source>
</reference>
<dbReference type="EMBL" id="BAVZ01000024">
    <property type="protein sequence ID" value="GAF10456.1"/>
    <property type="molecule type" value="Genomic_DNA"/>
</dbReference>
<feature type="chain" id="PRO_5038587983" description="Photosynthesis system II assembly factor Ycf48/Hcf136-like domain-containing protein" evidence="1">
    <location>
        <begin position="27"/>
        <end position="400"/>
    </location>
</feature>
<evidence type="ECO:0008006" key="4">
    <source>
        <dbReference type="Google" id="ProtNLM"/>
    </source>
</evidence>
<evidence type="ECO:0000313" key="2">
    <source>
        <dbReference type="EMBL" id="GAF10456.1"/>
    </source>
</evidence>
<dbReference type="STRING" id="1236976.JCM16418_4663"/>
<dbReference type="OrthoDB" id="2661955at2"/>
<proteinExistence type="predicted"/>
<keyword evidence="1" id="KW-0732">Signal</keyword>
<dbReference type="Gene3D" id="2.130.10.10">
    <property type="entry name" value="YVTN repeat-like/Quinoprotein amine dehydrogenase"/>
    <property type="match status" value="1"/>
</dbReference>
<feature type="signal peptide" evidence="1">
    <location>
        <begin position="1"/>
        <end position="26"/>
    </location>
</feature>
<dbReference type="PANTHER" id="PTHR47199:SF2">
    <property type="entry name" value="PHOTOSYSTEM II STABILITY_ASSEMBLY FACTOR HCF136, CHLOROPLASTIC"/>
    <property type="match status" value="1"/>
</dbReference>
<comment type="caution">
    <text evidence="2">The sequence shown here is derived from an EMBL/GenBank/DDBJ whole genome shotgun (WGS) entry which is preliminary data.</text>
</comment>
<dbReference type="Proteomes" id="UP000019364">
    <property type="component" value="Unassembled WGS sequence"/>
</dbReference>
<name>W7Z0H3_9BACL</name>
<accession>W7Z0H3</accession>
<dbReference type="RefSeq" id="WP_036652883.1">
    <property type="nucleotide sequence ID" value="NZ_BAVZ01000024.1"/>
</dbReference>
<gene>
    <name evidence="2" type="ORF">JCM16418_4663</name>
</gene>